<evidence type="ECO:0000256" key="1">
    <source>
        <dbReference type="SAM" id="MobiDB-lite"/>
    </source>
</evidence>
<accession>A0ABX8BIM9</accession>
<dbReference type="RefSeq" id="WP_220561880.1">
    <property type="nucleotide sequence ID" value="NZ_CP074133.1"/>
</dbReference>
<name>A0ABX8BIM9_9ACTN</name>
<sequence>MGLKRWFGKRSGGEPPAYGTRQELAAAEERVLEALQRECDRIHADLVKAYALLPAERRPDLPEAPPRFADREQAQAYMEHMRTLLKRR</sequence>
<protein>
    <submittedName>
        <fullName evidence="2">Uncharacterized protein</fullName>
    </submittedName>
</protein>
<dbReference type="Proteomes" id="UP000676079">
    <property type="component" value="Chromosome"/>
</dbReference>
<evidence type="ECO:0000313" key="2">
    <source>
        <dbReference type="EMBL" id="QUX20683.1"/>
    </source>
</evidence>
<gene>
    <name evidence="2" type="ORF">KGD84_19550</name>
</gene>
<proteinExistence type="predicted"/>
<feature type="region of interest" description="Disordered" evidence="1">
    <location>
        <begin position="1"/>
        <end position="20"/>
    </location>
</feature>
<evidence type="ECO:0000313" key="3">
    <source>
        <dbReference type="Proteomes" id="UP000676079"/>
    </source>
</evidence>
<reference evidence="2 3" key="1">
    <citation type="submission" date="2021-05" db="EMBL/GenBank/DDBJ databases">
        <title>Direct Submission.</title>
        <authorList>
            <person name="Li K."/>
            <person name="Gao J."/>
        </authorList>
    </citation>
    <scope>NUCLEOTIDE SEQUENCE [LARGE SCALE GENOMIC DNA]</scope>
    <source>
        <strain evidence="2 3">Mg02</strain>
    </source>
</reference>
<keyword evidence="3" id="KW-1185">Reference proteome</keyword>
<organism evidence="2 3">
    <name type="scientific">Nocardiopsis changdeensis</name>
    <dbReference type="NCBI Taxonomy" id="2831969"/>
    <lineage>
        <taxon>Bacteria</taxon>
        <taxon>Bacillati</taxon>
        <taxon>Actinomycetota</taxon>
        <taxon>Actinomycetes</taxon>
        <taxon>Streptosporangiales</taxon>
        <taxon>Nocardiopsidaceae</taxon>
        <taxon>Nocardiopsis</taxon>
    </lineage>
</organism>
<dbReference type="EMBL" id="CP074133">
    <property type="protein sequence ID" value="QUX20683.1"/>
    <property type="molecule type" value="Genomic_DNA"/>
</dbReference>